<reference evidence="2 3" key="1">
    <citation type="submission" date="2019-03" db="EMBL/GenBank/DDBJ databases">
        <title>Genomic Encyclopedia of Archaeal and Bacterial Type Strains, Phase II (KMG-II): from individual species to whole genera.</title>
        <authorList>
            <person name="Goeker M."/>
        </authorList>
    </citation>
    <scope>NUCLEOTIDE SEQUENCE [LARGE SCALE GENOMIC DNA]</scope>
    <source>
        <strain evidence="2 3">DSM 19034</strain>
    </source>
</reference>
<keyword evidence="1" id="KW-0472">Membrane</keyword>
<organism evidence="2 3">
    <name type="scientific">Pedobacter duraquae</name>
    <dbReference type="NCBI Taxonomy" id="425511"/>
    <lineage>
        <taxon>Bacteria</taxon>
        <taxon>Pseudomonadati</taxon>
        <taxon>Bacteroidota</taxon>
        <taxon>Sphingobacteriia</taxon>
        <taxon>Sphingobacteriales</taxon>
        <taxon>Sphingobacteriaceae</taxon>
        <taxon>Pedobacter</taxon>
    </lineage>
</organism>
<evidence type="ECO:0000313" key="2">
    <source>
        <dbReference type="EMBL" id="TDO21975.1"/>
    </source>
</evidence>
<gene>
    <name evidence="2" type="ORF">CLV32_3084</name>
</gene>
<comment type="caution">
    <text evidence="2">The sequence shown here is derived from an EMBL/GenBank/DDBJ whole genome shotgun (WGS) entry which is preliminary data.</text>
</comment>
<dbReference type="Gene3D" id="3.40.50.2000">
    <property type="entry name" value="Glycogen Phosphorylase B"/>
    <property type="match status" value="1"/>
</dbReference>
<keyword evidence="3" id="KW-1185">Reference proteome</keyword>
<dbReference type="PANTHER" id="PTHR12526:SF630">
    <property type="entry name" value="GLYCOSYLTRANSFERASE"/>
    <property type="match status" value="1"/>
</dbReference>
<dbReference type="Proteomes" id="UP000295499">
    <property type="component" value="Unassembled WGS sequence"/>
</dbReference>
<evidence type="ECO:0000256" key="1">
    <source>
        <dbReference type="SAM" id="Phobius"/>
    </source>
</evidence>
<keyword evidence="2" id="KW-0808">Transferase</keyword>
<evidence type="ECO:0000313" key="3">
    <source>
        <dbReference type="Proteomes" id="UP000295499"/>
    </source>
</evidence>
<dbReference type="Pfam" id="PF13692">
    <property type="entry name" value="Glyco_trans_1_4"/>
    <property type="match status" value="1"/>
</dbReference>
<dbReference type="RefSeq" id="WP_133556910.1">
    <property type="nucleotide sequence ID" value="NZ_SNWM01000003.1"/>
</dbReference>
<proteinExistence type="predicted"/>
<keyword evidence="1" id="KW-0812">Transmembrane</keyword>
<dbReference type="EMBL" id="SNWM01000003">
    <property type="protein sequence ID" value="TDO21975.1"/>
    <property type="molecule type" value="Genomic_DNA"/>
</dbReference>
<dbReference type="PANTHER" id="PTHR12526">
    <property type="entry name" value="GLYCOSYLTRANSFERASE"/>
    <property type="match status" value="1"/>
</dbReference>
<dbReference type="OrthoDB" id="9811902at2"/>
<feature type="transmembrane region" description="Helical" evidence="1">
    <location>
        <begin position="84"/>
        <end position="109"/>
    </location>
</feature>
<dbReference type="GO" id="GO:0016740">
    <property type="term" value="F:transferase activity"/>
    <property type="evidence" value="ECO:0007669"/>
    <property type="project" value="UniProtKB-KW"/>
</dbReference>
<protein>
    <submittedName>
        <fullName evidence="2">Glycosyltransferase involved in cell wall biosynthesis</fullName>
    </submittedName>
</protein>
<dbReference type="SUPFAM" id="SSF53756">
    <property type="entry name" value="UDP-Glycosyltransferase/glycogen phosphorylase"/>
    <property type="match status" value="1"/>
</dbReference>
<sequence>MMKHQIRFRNNSVFVGNFLDDNIIKERRLPSPNPAATNRIFRLQQSLISQGSRAYIVSPASSARIGYYPRLIYPVEIIRKKDIVVIYASALGVPYLSVIYELFSMLYLYIRLTFLRPHTFILLYCYYPSAVIIGIAAKIRGIKVIEDLEDIVNPKWTDWWKNSFLFSIQQSVGMILMRFTIWISDVVIVPTNKFMVNFKKTDKFLVIDGCIDVKNQLTRDKNEKIEVLLAGLLTEEQGIELFLNTLNLFQNNKNTSFLFRFKICGVSDNSEYLVEKIKNFPALDIQYYGYTSTEEFDEILNQSDVCLVLQNPHGRNSLQKTPSKGYEYMAAGKAIIVTPVGNYISLPENCCVVLKEYTPAELYSKLVNLDKEQIHDIGTAAYLYAKANWSYKQVGERILERILL</sequence>
<dbReference type="AlphaFoldDB" id="A0A4R6IJ70"/>
<accession>A0A4R6IJ70</accession>
<name>A0A4R6IJ70_9SPHI</name>
<feature type="transmembrane region" description="Helical" evidence="1">
    <location>
        <begin position="121"/>
        <end position="139"/>
    </location>
</feature>
<keyword evidence="1" id="KW-1133">Transmembrane helix</keyword>